<dbReference type="EMBL" id="MU006224">
    <property type="protein sequence ID" value="KAF2827233.1"/>
    <property type="molecule type" value="Genomic_DNA"/>
</dbReference>
<accession>A0A6A7A280</accession>
<proteinExistence type="predicted"/>
<gene>
    <name evidence="2" type="ORF">CC86DRAFT_381282</name>
</gene>
<evidence type="ECO:0000256" key="1">
    <source>
        <dbReference type="SAM" id="MobiDB-lite"/>
    </source>
</evidence>
<feature type="region of interest" description="Disordered" evidence="1">
    <location>
        <begin position="1"/>
        <end position="47"/>
    </location>
</feature>
<dbReference type="AlphaFoldDB" id="A0A6A7A280"/>
<feature type="compositionally biased region" description="Basic and acidic residues" evidence="1">
    <location>
        <begin position="114"/>
        <end position="124"/>
    </location>
</feature>
<protein>
    <submittedName>
        <fullName evidence="2">Uncharacterized protein</fullName>
    </submittedName>
</protein>
<feature type="region of interest" description="Disordered" evidence="1">
    <location>
        <begin position="113"/>
        <end position="144"/>
    </location>
</feature>
<feature type="compositionally biased region" description="Polar residues" evidence="1">
    <location>
        <begin position="1"/>
        <end position="44"/>
    </location>
</feature>
<name>A0A6A7A280_9PLEO</name>
<keyword evidence="3" id="KW-1185">Reference proteome</keyword>
<evidence type="ECO:0000313" key="3">
    <source>
        <dbReference type="Proteomes" id="UP000799424"/>
    </source>
</evidence>
<sequence length="144" mass="15024">MGTNQNASAGASVDSSTTTLSDPANDEPTISLSCPTAGKTTRSNGIKAVNVEPKVRTVESLDTGPKVRHIAEFRSHTNGTLLYANTITEDDGTTRRVVHQGPVFDVVDINYTAETKDTQKKEGPAGKTGGATGMGSSPSVDFRG</sequence>
<organism evidence="2 3">
    <name type="scientific">Ophiobolus disseminans</name>
    <dbReference type="NCBI Taxonomy" id="1469910"/>
    <lineage>
        <taxon>Eukaryota</taxon>
        <taxon>Fungi</taxon>
        <taxon>Dikarya</taxon>
        <taxon>Ascomycota</taxon>
        <taxon>Pezizomycotina</taxon>
        <taxon>Dothideomycetes</taxon>
        <taxon>Pleosporomycetidae</taxon>
        <taxon>Pleosporales</taxon>
        <taxon>Pleosporineae</taxon>
        <taxon>Phaeosphaeriaceae</taxon>
        <taxon>Ophiobolus</taxon>
    </lineage>
</organism>
<reference evidence="2" key="1">
    <citation type="journal article" date="2020" name="Stud. Mycol.">
        <title>101 Dothideomycetes genomes: a test case for predicting lifestyles and emergence of pathogens.</title>
        <authorList>
            <person name="Haridas S."/>
            <person name="Albert R."/>
            <person name="Binder M."/>
            <person name="Bloem J."/>
            <person name="Labutti K."/>
            <person name="Salamov A."/>
            <person name="Andreopoulos B."/>
            <person name="Baker S."/>
            <person name="Barry K."/>
            <person name="Bills G."/>
            <person name="Bluhm B."/>
            <person name="Cannon C."/>
            <person name="Castanera R."/>
            <person name="Culley D."/>
            <person name="Daum C."/>
            <person name="Ezra D."/>
            <person name="Gonzalez J."/>
            <person name="Henrissat B."/>
            <person name="Kuo A."/>
            <person name="Liang C."/>
            <person name="Lipzen A."/>
            <person name="Lutzoni F."/>
            <person name="Magnuson J."/>
            <person name="Mondo S."/>
            <person name="Nolan M."/>
            <person name="Ohm R."/>
            <person name="Pangilinan J."/>
            <person name="Park H.-J."/>
            <person name="Ramirez L."/>
            <person name="Alfaro M."/>
            <person name="Sun H."/>
            <person name="Tritt A."/>
            <person name="Yoshinaga Y."/>
            <person name="Zwiers L.-H."/>
            <person name="Turgeon B."/>
            <person name="Goodwin S."/>
            <person name="Spatafora J."/>
            <person name="Crous P."/>
            <person name="Grigoriev I."/>
        </authorList>
    </citation>
    <scope>NUCLEOTIDE SEQUENCE</scope>
    <source>
        <strain evidence="2">CBS 113818</strain>
    </source>
</reference>
<feature type="compositionally biased region" description="Polar residues" evidence="1">
    <location>
        <begin position="134"/>
        <end position="144"/>
    </location>
</feature>
<dbReference type="Proteomes" id="UP000799424">
    <property type="component" value="Unassembled WGS sequence"/>
</dbReference>
<evidence type="ECO:0000313" key="2">
    <source>
        <dbReference type="EMBL" id="KAF2827233.1"/>
    </source>
</evidence>